<evidence type="ECO:0000256" key="1">
    <source>
        <dbReference type="SAM" id="SignalP"/>
    </source>
</evidence>
<accession>A0A1T5CKT4</accession>
<dbReference type="InterPro" id="IPR038636">
    <property type="entry name" value="Wzi_sf"/>
</dbReference>
<protein>
    <submittedName>
        <fullName evidence="2">Capsule assembly protein Wzi</fullName>
    </submittedName>
</protein>
<evidence type="ECO:0000313" key="2">
    <source>
        <dbReference type="EMBL" id="SKB60057.1"/>
    </source>
</evidence>
<gene>
    <name evidence="2" type="ORF">SAMN05660293_01333</name>
</gene>
<evidence type="ECO:0000313" key="3">
    <source>
        <dbReference type="Proteomes" id="UP000190897"/>
    </source>
</evidence>
<dbReference type="EMBL" id="FUZA01000001">
    <property type="protein sequence ID" value="SKB60057.1"/>
    <property type="molecule type" value="Genomic_DNA"/>
</dbReference>
<dbReference type="STRING" id="651661.SAMN05660293_01333"/>
<reference evidence="3" key="1">
    <citation type="submission" date="2017-02" db="EMBL/GenBank/DDBJ databases">
        <authorList>
            <person name="Varghese N."/>
            <person name="Submissions S."/>
        </authorList>
    </citation>
    <scope>NUCLEOTIDE SEQUENCE [LARGE SCALE GENOMIC DNA]</scope>
    <source>
        <strain evidence="3">DSM 22270</strain>
    </source>
</reference>
<name>A0A1T5CKT4_9BACT</name>
<dbReference type="Gene3D" id="2.40.160.130">
    <property type="entry name" value="Capsule assembly protein Wzi"/>
    <property type="match status" value="1"/>
</dbReference>
<proteinExistence type="predicted"/>
<keyword evidence="1" id="KW-0732">Signal</keyword>
<sequence length="480" mass="53511">MPVPISQMRVCLFAVIICLALNAHAQDSTVYYRASLMLSGATDQTPFWAHANQNGNIPMDGNFGLVNAGVYKIYNPHNPRTFQWSAGIQGIASYGKTGKVFLSDAYIAGKVGKLEILAGQKSNVVGLMDTTMTSGSMSVAGNSRPFPRIQISIPEYLPLYVTKNLVSLKFSYSEGYLGNSRLNYGVEREVSYTYFHQKSLYFRFGKPTDRLNVYLGANHQAVWGGQEKITPLYNLDPLKAYWYTISGKTLKYNKVGNHFGTVDIGAEWRGKTWSYFVYRQNIYETGSLFSIINLDDGLNGIRVKRIRPLPAGSSRFAFQSFLLEAVGTNSQTNKSPLSGLAIYEKGNYYNSYIYERGWSYFNRGIGTPLAPSSRITRGSLPVNASEFTNNNRFWAFHTGITASWLKTYFGLKGTFSRNSGSLLSPFDSMKEQVSLSFTAERNLKLLNGCSVFTNITSDFGQLYPDSHGLIIGLRKSGFLD</sequence>
<feature type="signal peptide" evidence="1">
    <location>
        <begin position="1"/>
        <end position="25"/>
    </location>
</feature>
<organism evidence="2 3">
    <name type="scientific">Dyadobacter psychrophilus</name>
    <dbReference type="NCBI Taxonomy" id="651661"/>
    <lineage>
        <taxon>Bacteria</taxon>
        <taxon>Pseudomonadati</taxon>
        <taxon>Bacteroidota</taxon>
        <taxon>Cytophagia</taxon>
        <taxon>Cytophagales</taxon>
        <taxon>Spirosomataceae</taxon>
        <taxon>Dyadobacter</taxon>
    </lineage>
</organism>
<dbReference type="AlphaFoldDB" id="A0A1T5CKT4"/>
<keyword evidence="3" id="KW-1185">Reference proteome</keyword>
<feature type="chain" id="PRO_5012097628" evidence="1">
    <location>
        <begin position="26"/>
        <end position="480"/>
    </location>
</feature>
<dbReference type="OrthoDB" id="596512at2"/>
<dbReference type="Proteomes" id="UP000190897">
    <property type="component" value="Unassembled WGS sequence"/>
</dbReference>